<reference evidence="5" key="4">
    <citation type="submission" date="2023-05" db="EMBL/GenBank/DDBJ databases">
        <title>Cataloging the Phylogenetic Diversity of Human Bladder Bacteria.</title>
        <authorList>
            <person name="Du J."/>
        </authorList>
    </citation>
    <scope>NUCLEOTIDE SEQUENCE</scope>
    <source>
        <strain evidence="5">UMB8703</strain>
    </source>
</reference>
<protein>
    <submittedName>
        <fullName evidence="4">Beta-lactamase</fullName>
    </submittedName>
    <submittedName>
        <fullName evidence="5">Serine hydrolase</fullName>
    </submittedName>
</protein>
<dbReference type="Proteomes" id="UP001230629">
    <property type="component" value="Unassembled WGS sequence"/>
</dbReference>
<reference evidence="8 12" key="3">
    <citation type="submission" date="2018-12" db="EMBL/GenBank/DDBJ databases">
        <authorList>
            <consortium name="Pathogen Informatics"/>
        </authorList>
    </citation>
    <scope>NUCLEOTIDE SEQUENCE [LARGE SCALE GENOMIC DNA]</scope>
    <source>
        <strain evidence="8 12">NCTC8184</strain>
    </source>
</reference>
<dbReference type="GO" id="GO:0008800">
    <property type="term" value="F:beta-lactamase activity"/>
    <property type="evidence" value="ECO:0007669"/>
    <property type="project" value="InterPro"/>
</dbReference>
<dbReference type="EMBL" id="UHEW01000005">
    <property type="protein sequence ID" value="SUN27296.1"/>
    <property type="molecule type" value="Genomic_DNA"/>
</dbReference>
<evidence type="ECO:0000259" key="3">
    <source>
        <dbReference type="Pfam" id="PF19087"/>
    </source>
</evidence>
<dbReference type="EMBL" id="LR134265">
    <property type="protein sequence ID" value="VED64714.1"/>
    <property type="molecule type" value="Genomic_DNA"/>
</dbReference>
<dbReference type="InterPro" id="IPR012338">
    <property type="entry name" value="Beta-lactam/transpept-like"/>
</dbReference>
<gene>
    <name evidence="6" type="ORF">NCTC8181_01135</name>
    <name evidence="8" type="ORF">NCTC8184_00691</name>
    <name evidence="7" type="ORF">NCTC9828_00267</name>
    <name evidence="5" type="ORF">QP229_06270</name>
    <name evidence="4" type="ORF">WA45_05350</name>
</gene>
<dbReference type="OMA" id="PAINTFY"/>
<evidence type="ECO:0000313" key="5">
    <source>
        <dbReference type="EMBL" id="MDK6899595.1"/>
    </source>
</evidence>
<evidence type="ECO:0000313" key="12">
    <source>
        <dbReference type="Proteomes" id="UP000268870"/>
    </source>
</evidence>
<feature type="domain" description="DUF5776" evidence="3">
    <location>
        <begin position="46"/>
        <end position="109"/>
    </location>
</feature>
<dbReference type="Proteomes" id="UP000268870">
    <property type="component" value="Chromosome"/>
</dbReference>
<keyword evidence="5" id="KW-0378">Hydrolase</keyword>
<sequence length="428" mass="48591">MKKVLTFLLCSLYFVSIPAISTEEPLTLSQNRRYALTQTVVDKEMYFDAIPERPTTKIEISSFQDEALTITGETLVPNTLLSIVSLTINSNGIPVFTLSNGQFIKASREAIFNDLVSKQQSVSLDYWLKPSFVTYEAPYTNGVSEVKNNLKPYSRVHLVEQAETEHGIYYKTDSGFWISVEDLSVADNRMAKVQEVLLEKYNKDKYGIYIKQLNTQTVAGINIDRSMYSASIAKLATLYASQEQVKLGKLSLDSKFEYKDNVNQFPNSYDPSGSGKLEKKADHKLYTVKELLEATAKESDNVATNMLGYYVNNQYDSMFQTQVDTISGMHWDMKKRQISPQAAGKMMEAIYYQNGDIVNYLSKTDFDNTRIPKNIPVKVAHKIGDAYDYKHDAAIVYAEQPFIMIIFTDKSSYDDITKIADDVYQVLK</sequence>
<dbReference type="Proteomes" id="UP000255140">
    <property type="component" value="Unassembled WGS sequence"/>
</dbReference>
<evidence type="ECO:0000313" key="7">
    <source>
        <dbReference type="EMBL" id="SUN27296.1"/>
    </source>
</evidence>
<evidence type="ECO:0000256" key="1">
    <source>
        <dbReference type="SAM" id="SignalP"/>
    </source>
</evidence>
<evidence type="ECO:0000313" key="8">
    <source>
        <dbReference type="EMBL" id="VED64714.1"/>
    </source>
</evidence>
<dbReference type="Gene3D" id="3.40.710.10">
    <property type="entry name" value="DD-peptidase/beta-lactamase superfamily"/>
    <property type="match status" value="1"/>
</dbReference>
<dbReference type="GO" id="GO:0030655">
    <property type="term" value="P:beta-lactam antibiotic catabolic process"/>
    <property type="evidence" value="ECO:0007669"/>
    <property type="project" value="InterPro"/>
</dbReference>
<dbReference type="PANTHER" id="PTHR35333:SF3">
    <property type="entry name" value="BETA-LACTAMASE-TYPE TRANSPEPTIDASE FOLD CONTAINING PROTEIN"/>
    <property type="match status" value="1"/>
</dbReference>
<evidence type="ECO:0000313" key="10">
    <source>
        <dbReference type="Proteomes" id="UP000250200"/>
    </source>
</evidence>
<name>A0A076Z6F3_STRAG</name>
<accession>A0A076Z6F3</accession>
<dbReference type="InterPro" id="IPR000871">
    <property type="entry name" value="Beta-lactam_class-A"/>
</dbReference>
<reference evidence="10 11" key="2">
    <citation type="submission" date="2018-06" db="EMBL/GenBank/DDBJ databases">
        <authorList>
            <consortium name="Pathogen Informatics"/>
            <person name="Doyle S."/>
        </authorList>
    </citation>
    <scope>NUCLEOTIDE SEQUENCE [LARGE SCALE GENOMIC DNA]</scope>
    <source>
        <strain evidence="6 10">NCTC8181</strain>
        <strain evidence="7 11">NCTC9828</strain>
    </source>
</reference>
<dbReference type="AlphaFoldDB" id="A0A076Z6F3"/>
<dbReference type="Pfam" id="PF19087">
    <property type="entry name" value="DUF5776"/>
    <property type="match status" value="1"/>
</dbReference>
<keyword evidence="1" id="KW-0732">Signal</keyword>
<reference evidence="4 9" key="1">
    <citation type="journal article" date="2015" name="PLoS ONE">
        <title>Genomic analysis reveals the molecular basis for capsule loss in the group B streptococcus population.</title>
        <authorList>
            <consortium name="DEVANI Consortium"/>
            <person name="Rosini R."/>
            <person name="Campisi E."/>
            <person name="De Chiara M."/>
            <person name="Tettelin H."/>
            <person name="Rinaudo D."/>
            <person name="Toniolo C."/>
            <person name="Metruccio M."/>
            <person name="Guidotti S."/>
            <person name="Sorensen U.B."/>
            <person name="Kilian M."/>
            <person name="Ramirez M."/>
            <person name="Janulczyk R."/>
            <person name="Donati C."/>
            <person name="Grandi G."/>
            <person name="Margarit I."/>
        </authorList>
    </citation>
    <scope>NUCLEOTIDE SEQUENCE [LARGE SCALE GENOMIC DNA]</scope>
    <source>
        <strain evidence="4 9">ES-PW-063</strain>
    </source>
</reference>
<evidence type="ECO:0000313" key="6">
    <source>
        <dbReference type="EMBL" id="SQA18094.1"/>
    </source>
</evidence>
<dbReference type="SUPFAM" id="SSF56601">
    <property type="entry name" value="beta-lactamase/transpeptidase-like"/>
    <property type="match status" value="1"/>
</dbReference>
<dbReference type="EMBL" id="UAVB01000001">
    <property type="protein sequence ID" value="SQA18094.1"/>
    <property type="molecule type" value="Genomic_DNA"/>
</dbReference>
<feature type="signal peptide" evidence="1">
    <location>
        <begin position="1"/>
        <end position="21"/>
    </location>
</feature>
<dbReference type="SMR" id="A0A076Z6F3"/>
<dbReference type="KEGG" id="sagg:EN73_00065"/>
<feature type="chain" id="PRO_5014216873" evidence="1">
    <location>
        <begin position="22"/>
        <end position="428"/>
    </location>
</feature>
<evidence type="ECO:0000313" key="9">
    <source>
        <dbReference type="Proteomes" id="UP000035174"/>
    </source>
</evidence>
<dbReference type="InterPro" id="IPR045155">
    <property type="entry name" value="Beta-lactam_cat"/>
</dbReference>
<dbReference type="RefSeq" id="WP_000757205.1">
    <property type="nucleotide sequence ID" value="NZ_AP018935.1"/>
</dbReference>
<dbReference type="Proteomes" id="UP000250200">
    <property type="component" value="Unassembled WGS sequence"/>
</dbReference>
<proteinExistence type="predicted"/>
<dbReference type="GO" id="GO:0046677">
    <property type="term" value="P:response to antibiotic"/>
    <property type="evidence" value="ECO:0007669"/>
    <property type="project" value="InterPro"/>
</dbReference>
<dbReference type="EMBL" id="JASOIH010000004">
    <property type="protein sequence ID" value="MDK6899595.1"/>
    <property type="molecule type" value="Genomic_DNA"/>
</dbReference>
<evidence type="ECO:0000259" key="2">
    <source>
        <dbReference type="Pfam" id="PF13354"/>
    </source>
</evidence>
<evidence type="ECO:0000313" key="4">
    <source>
        <dbReference type="EMBL" id="KLJ28929.1"/>
    </source>
</evidence>
<organism evidence="6 10">
    <name type="scientific">Streptococcus agalactiae</name>
    <dbReference type="NCBI Taxonomy" id="1311"/>
    <lineage>
        <taxon>Bacteria</taxon>
        <taxon>Bacillati</taxon>
        <taxon>Bacillota</taxon>
        <taxon>Bacilli</taxon>
        <taxon>Lactobacillales</taxon>
        <taxon>Streptococcaceae</taxon>
        <taxon>Streptococcus</taxon>
    </lineage>
</organism>
<dbReference type="InterPro" id="IPR044081">
    <property type="entry name" value="DUF5776"/>
</dbReference>
<feature type="domain" description="Beta-lactamase class A catalytic" evidence="2">
    <location>
        <begin position="207"/>
        <end position="408"/>
    </location>
</feature>
<dbReference type="EMBL" id="LCVB01000028">
    <property type="protein sequence ID" value="KLJ28929.1"/>
    <property type="molecule type" value="Genomic_DNA"/>
</dbReference>
<dbReference type="PANTHER" id="PTHR35333">
    <property type="entry name" value="BETA-LACTAMASE"/>
    <property type="match status" value="1"/>
</dbReference>
<evidence type="ECO:0000313" key="11">
    <source>
        <dbReference type="Proteomes" id="UP000255140"/>
    </source>
</evidence>
<dbReference type="Proteomes" id="UP000035174">
    <property type="component" value="Unassembled WGS sequence"/>
</dbReference>
<dbReference type="Pfam" id="PF13354">
    <property type="entry name" value="Beta-lactamase2"/>
    <property type="match status" value="1"/>
</dbReference>